<proteinExistence type="predicted"/>
<sequence length="55" mass="6340">EYGTTKCYQVTDQNSQVTFDVTFYFYGGIISGWNVEPEKASYGKYRKSAKVLSRK</sequence>
<comment type="caution">
    <text evidence="1">The sequence shown here is derived from an EMBL/GenBank/DDBJ whole genome shotgun (WGS) entry which is preliminary data.</text>
</comment>
<protein>
    <submittedName>
        <fullName evidence="1">Uncharacterized protein</fullName>
    </submittedName>
</protein>
<feature type="non-terminal residue" evidence="1">
    <location>
        <position position="1"/>
    </location>
</feature>
<reference evidence="1" key="1">
    <citation type="submission" date="2019-03" db="EMBL/GenBank/DDBJ databases">
        <title>Single cell metagenomics reveals metabolic interactions within the superorganism composed of flagellate Streblomastix strix and complex community of Bacteroidetes bacteria on its surface.</title>
        <authorList>
            <person name="Treitli S.C."/>
            <person name="Kolisko M."/>
            <person name="Husnik F."/>
            <person name="Keeling P."/>
            <person name="Hampl V."/>
        </authorList>
    </citation>
    <scope>NUCLEOTIDE SEQUENCE</scope>
    <source>
        <strain evidence="1">STM</strain>
    </source>
</reference>
<dbReference type="AlphaFoldDB" id="A0A5J4PWQ0"/>
<dbReference type="EMBL" id="SNRY01006040">
    <property type="protein sequence ID" value="KAA6313492.1"/>
    <property type="molecule type" value="Genomic_DNA"/>
</dbReference>
<accession>A0A5J4PWQ0</accession>
<evidence type="ECO:0000313" key="1">
    <source>
        <dbReference type="EMBL" id="KAA6313492.1"/>
    </source>
</evidence>
<name>A0A5J4PWQ0_9ZZZZ</name>
<organism evidence="1">
    <name type="scientific">termite gut metagenome</name>
    <dbReference type="NCBI Taxonomy" id="433724"/>
    <lineage>
        <taxon>unclassified sequences</taxon>
        <taxon>metagenomes</taxon>
        <taxon>organismal metagenomes</taxon>
    </lineage>
</organism>
<gene>
    <name evidence="1" type="ORF">EZS27_035742</name>
</gene>